<sequence>MQNVAALTPSEARALIREGKWRKPTSGMAAGYTQANLAILKKELAFEFLLFCQRNPKPCPVLDVTEAGSPVPQLVAPGADLRTDVPAYRVYRHGELVDEVTDITSYWEDDMVAFLLGCSFTFEQAMLRNGIPVRHIEEGCNVPMYKTNIPCVKAGPFEGPMVVSMRPVPEKDVVRATQVTSRFPAVHGAPIHIGNPASIGILDIDQPDFGDRVTVKEGEVPVFWACGVTPQAVAMHVKPEIMITHAPGHMFITDMHEEQYSVL</sequence>
<dbReference type="GO" id="GO:0016829">
    <property type="term" value="F:lyase activity"/>
    <property type="evidence" value="ECO:0007669"/>
    <property type="project" value="UniProtKB-KW"/>
</dbReference>
<comment type="similarity">
    <text evidence="1 3">Belongs to the D-glutamate cyclase family.</text>
</comment>
<dbReference type="PANTHER" id="PTHR32022">
    <property type="entry name" value="D-GLUTAMATE CYCLASE, MITOCHONDRIAL"/>
    <property type="match status" value="1"/>
</dbReference>
<accession>A0A511VBH5</accession>
<dbReference type="Pfam" id="PF07286">
    <property type="entry name" value="D-Glu_cyclase"/>
    <property type="match status" value="1"/>
</dbReference>
<comment type="caution">
    <text evidence="4">The sequence shown here is derived from an EMBL/GenBank/DDBJ whole genome shotgun (WGS) entry which is preliminary data.</text>
</comment>
<dbReference type="NCBIfam" id="NF003969">
    <property type="entry name" value="PRK05463.1"/>
    <property type="match status" value="1"/>
</dbReference>
<evidence type="ECO:0000313" key="5">
    <source>
        <dbReference type="Proteomes" id="UP000321157"/>
    </source>
</evidence>
<dbReference type="EMBL" id="BJXX01000146">
    <property type="protein sequence ID" value="GEN35681.1"/>
    <property type="molecule type" value="Genomic_DNA"/>
</dbReference>
<protein>
    <recommendedName>
        <fullName evidence="3">Putative hydro-lyase ADA01nite_31410</fullName>
        <ecNumber evidence="3">4.2.1.-</ecNumber>
    </recommendedName>
</protein>
<keyword evidence="5" id="KW-1185">Reference proteome</keyword>
<keyword evidence="2 3" id="KW-0456">Lyase</keyword>
<dbReference type="OrthoDB" id="149585at2"/>
<dbReference type="EC" id="4.2.1.-" evidence="3"/>
<dbReference type="AlphaFoldDB" id="A0A511VBH5"/>
<dbReference type="InterPro" id="IPR016938">
    <property type="entry name" value="UPF0317"/>
</dbReference>
<dbReference type="PIRSF" id="PIRSF029755">
    <property type="entry name" value="UCP029755"/>
    <property type="match status" value="1"/>
</dbReference>
<dbReference type="SUPFAM" id="SSF160920">
    <property type="entry name" value="PSTPO5379-like"/>
    <property type="match status" value="1"/>
</dbReference>
<dbReference type="RefSeq" id="WP_146811209.1">
    <property type="nucleotide sequence ID" value="NZ_BJXX01000146.1"/>
</dbReference>
<evidence type="ECO:0000313" key="4">
    <source>
        <dbReference type="EMBL" id="GEN35681.1"/>
    </source>
</evidence>
<reference evidence="4 5" key="1">
    <citation type="submission" date="2019-07" db="EMBL/GenBank/DDBJ databases">
        <title>Whole genome shotgun sequence of Aneurinibacillus danicus NBRC 102444.</title>
        <authorList>
            <person name="Hosoyama A."/>
            <person name="Uohara A."/>
            <person name="Ohji S."/>
            <person name="Ichikawa N."/>
        </authorList>
    </citation>
    <scope>NUCLEOTIDE SEQUENCE [LARGE SCALE GENOMIC DNA]</scope>
    <source>
        <strain evidence="4 5">NBRC 102444</strain>
    </source>
</reference>
<dbReference type="Gene3D" id="3.30.2040.10">
    <property type="entry name" value="PSTPO5379-like domain"/>
    <property type="match status" value="1"/>
</dbReference>
<organism evidence="4 5">
    <name type="scientific">Aneurinibacillus danicus</name>
    <dbReference type="NCBI Taxonomy" id="267746"/>
    <lineage>
        <taxon>Bacteria</taxon>
        <taxon>Bacillati</taxon>
        <taxon>Bacillota</taxon>
        <taxon>Bacilli</taxon>
        <taxon>Bacillales</taxon>
        <taxon>Paenibacillaceae</taxon>
        <taxon>Aneurinibacillus group</taxon>
        <taxon>Aneurinibacillus</taxon>
    </lineage>
</organism>
<dbReference type="InterPro" id="IPR009906">
    <property type="entry name" value="D-Glu_cyclase"/>
</dbReference>
<dbReference type="Gene3D" id="3.40.1640.10">
    <property type="entry name" value="PSTPO5379-like"/>
    <property type="match status" value="1"/>
</dbReference>
<dbReference type="Proteomes" id="UP000321157">
    <property type="component" value="Unassembled WGS sequence"/>
</dbReference>
<evidence type="ECO:0000256" key="3">
    <source>
        <dbReference type="HAMAP-Rule" id="MF_01830"/>
    </source>
</evidence>
<gene>
    <name evidence="4" type="primary">ycsI</name>
    <name evidence="4" type="ORF">ADA01nite_31410</name>
</gene>
<dbReference type="InterPro" id="IPR038021">
    <property type="entry name" value="Putative_hydro-lyase"/>
</dbReference>
<dbReference type="PANTHER" id="PTHR32022:SF10">
    <property type="entry name" value="D-GLUTAMATE CYCLASE, MITOCHONDRIAL"/>
    <property type="match status" value="1"/>
</dbReference>
<evidence type="ECO:0000256" key="1">
    <source>
        <dbReference type="ARBA" id="ARBA00007896"/>
    </source>
</evidence>
<proteinExistence type="inferred from homology"/>
<dbReference type="FunFam" id="3.30.2040.10:FF:000001">
    <property type="entry name" value="D-glutamate cyclase, mitochondrial"/>
    <property type="match status" value="1"/>
</dbReference>
<dbReference type="HAMAP" id="MF_01830">
    <property type="entry name" value="Hydro_lyase"/>
    <property type="match status" value="1"/>
</dbReference>
<evidence type="ECO:0000256" key="2">
    <source>
        <dbReference type="ARBA" id="ARBA00023239"/>
    </source>
</evidence>
<name>A0A511VBH5_9BACL</name>